<keyword evidence="6" id="KW-1185">Reference proteome</keyword>
<proteinExistence type="predicted"/>
<keyword evidence="3" id="KW-0175">Coiled coil</keyword>
<dbReference type="InterPro" id="IPR001789">
    <property type="entry name" value="Sig_transdc_resp-reg_receiver"/>
</dbReference>
<evidence type="ECO:0000256" key="3">
    <source>
        <dbReference type="SAM" id="Coils"/>
    </source>
</evidence>
<dbReference type="SUPFAM" id="SSF52172">
    <property type="entry name" value="CheY-like"/>
    <property type="match status" value="1"/>
</dbReference>
<feature type="coiled-coil region" evidence="3">
    <location>
        <begin position="154"/>
        <end position="181"/>
    </location>
</feature>
<sequence length="184" mass="21411">MITIPLRILLVEDFKVDADLTKRQIAKIVEKPEIEVVDNLEDCKQKLQNFVPDVIISDYNLPTCNGLDVLQLSKKIDESIPFIFLTGTIDDDELAANTILAGASGFILKKHMKHLDEKLRPLLKKVVFNMIEKEELREKIRKNKIAVNQIYQYLDNMNADNEEQRTNIDKIRKNIEQIEYKQED</sequence>
<reference evidence="5 6" key="1">
    <citation type="submission" date="2023-07" db="EMBL/GenBank/DDBJ databases">
        <title>Genomic Encyclopedia of Type Strains, Phase IV (KMG-IV): sequencing the most valuable type-strain genomes for metagenomic binning, comparative biology and taxonomic classification.</title>
        <authorList>
            <person name="Goeker M."/>
        </authorList>
    </citation>
    <scope>NUCLEOTIDE SEQUENCE [LARGE SCALE GENOMIC DNA]</scope>
    <source>
        <strain evidence="5 6">DSM 102814</strain>
    </source>
</reference>
<feature type="modified residue" description="4-aspartylphosphate" evidence="2">
    <location>
        <position position="58"/>
    </location>
</feature>
<dbReference type="PANTHER" id="PTHR44591:SF3">
    <property type="entry name" value="RESPONSE REGULATORY DOMAIN-CONTAINING PROTEIN"/>
    <property type="match status" value="1"/>
</dbReference>
<keyword evidence="1 2" id="KW-0597">Phosphoprotein</keyword>
<dbReference type="Proteomes" id="UP001257659">
    <property type="component" value="Unassembled WGS sequence"/>
</dbReference>
<dbReference type="CDD" id="cd00156">
    <property type="entry name" value="REC"/>
    <property type="match status" value="1"/>
</dbReference>
<evidence type="ECO:0000259" key="4">
    <source>
        <dbReference type="PROSITE" id="PS50110"/>
    </source>
</evidence>
<dbReference type="PANTHER" id="PTHR44591">
    <property type="entry name" value="STRESS RESPONSE REGULATOR PROTEIN 1"/>
    <property type="match status" value="1"/>
</dbReference>
<dbReference type="PROSITE" id="PS50110">
    <property type="entry name" value="RESPONSE_REGULATORY"/>
    <property type="match status" value="1"/>
</dbReference>
<evidence type="ECO:0000256" key="1">
    <source>
        <dbReference type="ARBA" id="ARBA00022553"/>
    </source>
</evidence>
<dbReference type="EMBL" id="JAVDQA010000002">
    <property type="protein sequence ID" value="MDR6300253.1"/>
    <property type="molecule type" value="Genomic_DNA"/>
</dbReference>
<name>A0ABU1K6N9_9FLAO</name>
<protein>
    <submittedName>
        <fullName evidence="5">CheY-like chemotaxis protein</fullName>
    </submittedName>
</protein>
<evidence type="ECO:0000313" key="5">
    <source>
        <dbReference type="EMBL" id="MDR6300253.1"/>
    </source>
</evidence>
<dbReference type="SMART" id="SM00448">
    <property type="entry name" value="REC"/>
    <property type="match status" value="1"/>
</dbReference>
<gene>
    <name evidence="5" type="ORF">GGR31_000884</name>
</gene>
<dbReference type="Pfam" id="PF00072">
    <property type="entry name" value="Response_reg"/>
    <property type="match status" value="1"/>
</dbReference>
<dbReference type="RefSeq" id="WP_309727167.1">
    <property type="nucleotide sequence ID" value="NZ_JAVDQA010000002.1"/>
</dbReference>
<dbReference type="InterPro" id="IPR011006">
    <property type="entry name" value="CheY-like_superfamily"/>
</dbReference>
<dbReference type="Gene3D" id="3.40.50.2300">
    <property type="match status" value="1"/>
</dbReference>
<dbReference type="InterPro" id="IPR050595">
    <property type="entry name" value="Bact_response_regulator"/>
</dbReference>
<comment type="caution">
    <text evidence="5">The sequence shown here is derived from an EMBL/GenBank/DDBJ whole genome shotgun (WGS) entry which is preliminary data.</text>
</comment>
<accession>A0ABU1K6N9</accession>
<organism evidence="5 6">
    <name type="scientific">Mesonia maritima</name>
    <dbReference type="NCBI Taxonomy" id="1793873"/>
    <lineage>
        <taxon>Bacteria</taxon>
        <taxon>Pseudomonadati</taxon>
        <taxon>Bacteroidota</taxon>
        <taxon>Flavobacteriia</taxon>
        <taxon>Flavobacteriales</taxon>
        <taxon>Flavobacteriaceae</taxon>
        <taxon>Mesonia</taxon>
    </lineage>
</organism>
<evidence type="ECO:0000313" key="6">
    <source>
        <dbReference type="Proteomes" id="UP001257659"/>
    </source>
</evidence>
<evidence type="ECO:0000256" key="2">
    <source>
        <dbReference type="PROSITE-ProRule" id="PRU00169"/>
    </source>
</evidence>
<feature type="domain" description="Response regulatory" evidence="4">
    <location>
        <begin position="7"/>
        <end position="124"/>
    </location>
</feature>